<reference evidence="1 2" key="1">
    <citation type="submission" date="2023-08" db="EMBL/GenBank/DDBJ databases">
        <title>Black Yeasts Isolated from many extreme environments.</title>
        <authorList>
            <person name="Coleine C."/>
            <person name="Stajich J.E."/>
            <person name="Selbmann L."/>
        </authorList>
    </citation>
    <scope>NUCLEOTIDE SEQUENCE [LARGE SCALE GENOMIC DNA]</scope>
    <source>
        <strain evidence="1 2">CCFEE 536</strain>
    </source>
</reference>
<protein>
    <submittedName>
        <fullName evidence="1">Uncharacterized protein</fullName>
    </submittedName>
</protein>
<evidence type="ECO:0000313" key="2">
    <source>
        <dbReference type="Proteomes" id="UP001357485"/>
    </source>
</evidence>
<dbReference type="EMBL" id="JAVRRA010003589">
    <property type="protein sequence ID" value="KAK5276259.1"/>
    <property type="molecule type" value="Genomic_DNA"/>
</dbReference>
<feature type="non-terminal residue" evidence="1">
    <location>
        <position position="1"/>
    </location>
</feature>
<feature type="non-terminal residue" evidence="1">
    <location>
        <position position="62"/>
    </location>
</feature>
<organism evidence="1 2">
    <name type="scientific">Cryomyces antarcticus</name>
    <dbReference type="NCBI Taxonomy" id="329879"/>
    <lineage>
        <taxon>Eukaryota</taxon>
        <taxon>Fungi</taxon>
        <taxon>Dikarya</taxon>
        <taxon>Ascomycota</taxon>
        <taxon>Pezizomycotina</taxon>
        <taxon>Dothideomycetes</taxon>
        <taxon>Dothideomycetes incertae sedis</taxon>
        <taxon>Cryomyces</taxon>
    </lineage>
</organism>
<keyword evidence="2" id="KW-1185">Reference proteome</keyword>
<accession>A0ABR0M3C5</accession>
<sequence length="62" mass="7575">ECLPLFYGANEFYAEVFAPRFKLPFWFEVIGRANCLLLRSLLVESFTYKPWYEETRRRMNMN</sequence>
<gene>
    <name evidence="1" type="ORF">LTR16_011508</name>
</gene>
<evidence type="ECO:0000313" key="1">
    <source>
        <dbReference type="EMBL" id="KAK5276259.1"/>
    </source>
</evidence>
<name>A0ABR0M3C5_9PEZI</name>
<comment type="caution">
    <text evidence="1">The sequence shown here is derived from an EMBL/GenBank/DDBJ whole genome shotgun (WGS) entry which is preliminary data.</text>
</comment>
<dbReference type="Proteomes" id="UP001357485">
    <property type="component" value="Unassembled WGS sequence"/>
</dbReference>
<proteinExistence type="predicted"/>